<dbReference type="Proteomes" id="UP000076871">
    <property type="component" value="Unassembled WGS sequence"/>
</dbReference>
<dbReference type="Pfam" id="PF00067">
    <property type="entry name" value="p450"/>
    <property type="match status" value="1"/>
</dbReference>
<dbReference type="AlphaFoldDB" id="A0A165BA04"/>
<dbReference type="GeneID" id="63822242"/>
<keyword evidence="4" id="KW-0349">Heme</keyword>
<gene>
    <name evidence="9" type="ORF">LAESUDRAFT_665798</name>
</gene>
<dbReference type="Gene3D" id="1.10.630.10">
    <property type="entry name" value="Cytochrome P450"/>
    <property type="match status" value="1"/>
</dbReference>
<dbReference type="GO" id="GO:0016705">
    <property type="term" value="F:oxidoreductase activity, acting on paired donors, with incorporation or reduction of molecular oxygen"/>
    <property type="evidence" value="ECO:0007669"/>
    <property type="project" value="InterPro"/>
</dbReference>
<evidence type="ECO:0000256" key="4">
    <source>
        <dbReference type="ARBA" id="ARBA00022617"/>
    </source>
</evidence>
<sequence length="119" mass="13216">VPVSKLYKTASGELADYFVIPAGTDVIFPIASINILPSVWGPDGEQFRAERWIEKDGLPEEVQNLSGGFVHTFTFISGPRACLGMRFGTLTGFCSPRVTPCIIDFCICLRKQLSRRSRF</sequence>
<evidence type="ECO:0000313" key="9">
    <source>
        <dbReference type="EMBL" id="KZT00593.1"/>
    </source>
</evidence>
<evidence type="ECO:0000256" key="6">
    <source>
        <dbReference type="ARBA" id="ARBA00023002"/>
    </source>
</evidence>
<comment type="pathway">
    <text evidence="2">Secondary metabolite biosynthesis.</text>
</comment>
<comment type="cofactor">
    <cofactor evidence="1">
        <name>heme</name>
        <dbReference type="ChEBI" id="CHEBI:30413"/>
    </cofactor>
</comment>
<dbReference type="SUPFAM" id="SSF48264">
    <property type="entry name" value="Cytochrome P450"/>
    <property type="match status" value="1"/>
</dbReference>
<dbReference type="GO" id="GO:0020037">
    <property type="term" value="F:heme binding"/>
    <property type="evidence" value="ECO:0007669"/>
    <property type="project" value="InterPro"/>
</dbReference>
<organism evidence="9 10">
    <name type="scientific">Laetiporus sulphureus 93-53</name>
    <dbReference type="NCBI Taxonomy" id="1314785"/>
    <lineage>
        <taxon>Eukaryota</taxon>
        <taxon>Fungi</taxon>
        <taxon>Dikarya</taxon>
        <taxon>Basidiomycota</taxon>
        <taxon>Agaricomycotina</taxon>
        <taxon>Agaricomycetes</taxon>
        <taxon>Polyporales</taxon>
        <taxon>Laetiporus</taxon>
    </lineage>
</organism>
<evidence type="ECO:0000256" key="5">
    <source>
        <dbReference type="ARBA" id="ARBA00022723"/>
    </source>
</evidence>
<keyword evidence="5" id="KW-0479">Metal-binding</keyword>
<evidence type="ECO:0008006" key="11">
    <source>
        <dbReference type="Google" id="ProtNLM"/>
    </source>
</evidence>
<keyword evidence="6" id="KW-0560">Oxidoreductase</keyword>
<dbReference type="STRING" id="1314785.A0A165BA04"/>
<evidence type="ECO:0000256" key="8">
    <source>
        <dbReference type="ARBA" id="ARBA00023033"/>
    </source>
</evidence>
<evidence type="ECO:0000256" key="7">
    <source>
        <dbReference type="ARBA" id="ARBA00023004"/>
    </source>
</evidence>
<dbReference type="GO" id="GO:0005506">
    <property type="term" value="F:iron ion binding"/>
    <property type="evidence" value="ECO:0007669"/>
    <property type="project" value="InterPro"/>
</dbReference>
<dbReference type="EMBL" id="KV427682">
    <property type="protein sequence ID" value="KZT00593.1"/>
    <property type="molecule type" value="Genomic_DNA"/>
</dbReference>
<protein>
    <recommendedName>
        <fullName evidence="11">Cytochrome P450</fullName>
    </recommendedName>
</protein>
<keyword evidence="8" id="KW-0503">Monooxygenase</keyword>
<evidence type="ECO:0000313" key="10">
    <source>
        <dbReference type="Proteomes" id="UP000076871"/>
    </source>
</evidence>
<feature type="non-terminal residue" evidence="9">
    <location>
        <position position="1"/>
    </location>
</feature>
<reference evidence="9 10" key="1">
    <citation type="journal article" date="2016" name="Mol. Biol. Evol.">
        <title>Comparative Genomics of Early-Diverging Mushroom-Forming Fungi Provides Insights into the Origins of Lignocellulose Decay Capabilities.</title>
        <authorList>
            <person name="Nagy L.G."/>
            <person name="Riley R."/>
            <person name="Tritt A."/>
            <person name="Adam C."/>
            <person name="Daum C."/>
            <person name="Floudas D."/>
            <person name="Sun H."/>
            <person name="Yadav J.S."/>
            <person name="Pangilinan J."/>
            <person name="Larsson K.H."/>
            <person name="Matsuura K."/>
            <person name="Barry K."/>
            <person name="Labutti K."/>
            <person name="Kuo R."/>
            <person name="Ohm R.A."/>
            <person name="Bhattacharya S.S."/>
            <person name="Shirouzu T."/>
            <person name="Yoshinaga Y."/>
            <person name="Martin F.M."/>
            <person name="Grigoriev I.V."/>
            <person name="Hibbett D.S."/>
        </authorList>
    </citation>
    <scope>NUCLEOTIDE SEQUENCE [LARGE SCALE GENOMIC DNA]</scope>
    <source>
        <strain evidence="9 10">93-53</strain>
    </source>
</reference>
<accession>A0A165BA04</accession>
<comment type="similarity">
    <text evidence="3">Belongs to the cytochrome P450 family.</text>
</comment>
<evidence type="ECO:0000256" key="3">
    <source>
        <dbReference type="ARBA" id="ARBA00010617"/>
    </source>
</evidence>
<keyword evidence="10" id="KW-1185">Reference proteome</keyword>
<proteinExistence type="inferred from homology"/>
<dbReference type="InterPro" id="IPR036396">
    <property type="entry name" value="Cyt_P450_sf"/>
</dbReference>
<dbReference type="InterPro" id="IPR050121">
    <property type="entry name" value="Cytochrome_P450_monoxygenase"/>
</dbReference>
<name>A0A165BA04_9APHY</name>
<dbReference type="OrthoDB" id="1470350at2759"/>
<dbReference type="InParanoid" id="A0A165BA04"/>
<evidence type="ECO:0000256" key="1">
    <source>
        <dbReference type="ARBA" id="ARBA00001971"/>
    </source>
</evidence>
<keyword evidence="7" id="KW-0408">Iron</keyword>
<dbReference type="PANTHER" id="PTHR24305">
    <property type="entry name" value="CYTOCHROME P450"/>
    <property type="match status" value="1"/>
</dbReference>
<dbReference type="RefSeq" id="XP_040758333.1">
    <property type="nucleotide sequence ID" value="XM_040905212.1"/>
</dbReference>
<dbReference type="GO" id="GO:0004497">
    <property type="term" value="F:monooxygenase activity"/>
    <property type="evidence" value="ECO:0007669"/>
    <property type="project" value="UniProtKB-KW"/>
</dbReference>
<dbReference type="PANTHER" id="PTHR24305:SF166">
    <property type="entry name" value="CYTOCHROME P450 12A4, MITOCHONDRIAL-RELATED"/>
    <property type="match status" value="1"/>
</dbReference>
<dbReference type="InterPro" id="IPR001128">
    <property type="entry name" value="Cyt_P450"/>
</dbReference>
<evidence type="ECO:0000256" key="2">
    <source>
        <dbReference type="ARBA" id="ARBA00005179"/>
    </source>
</evidence>